<proteinExistence type="predicted"/>
<dbReference type="RefSeq" id="WP_200393135.1">
    <property type="nucleotide sequence ID" value="NZ_JAENIO010000094.1"/>
</dbReference>
<dbReference type="Proteomes" id="UP000604083">
    <property type="component" value="Unassembled WGS sequence"/>
</dbReference>
<reference evidence="1" key="1">
    <citation type="submission" date="2021-01" db="EMBL/GenBank/DDBJ databases">
        <title>Modified the classification status of verrucomicrobia.</title>
        <authorList>
            <person name="Feng X."/>
        </authorList>
    </citation>
    <scope>NUCLEOTIDE SEQUENCE</scope>
    <source>
        <strain evidence="1">KCTC 12986</strain>
    </source>
</reference>
<organism evidence="1 2">
    <name type="scientific">Roseibacillus ishigakijimensis</name>
    <dbReference type="NCBI Taxonomy" id="454146"/>
    <lineage>
        <taxon>Bacteria</taxon>
        <taxon>Pseudomonadati</taxon>
        <taxon>Verrucomicrobiota</taxon>
        <taxon>Verrucomicrobiia</taxon>
        <taxon>Verrucomicrobiales</taxon>
        <taxon>Verrucomicrobiaceae</taxon>
        <taxon>Roseibacillus</taxon>
    </lineage>
</organism>
<protein>
    <submittedName>
        <fullName evidence="1">Uncharacterized protein</fullName>
    </submittedName>
</protein>
<evidence type="ECO:0000313" key="2">
    <source>
        <dbReference type="Proteomes" id="UP000604083"/>
    </source>
</evidence>
<dbReference type="EMBL" id="JAENIO010000094">
    <property type="protein sequence ID" value="MBK1835698.1"/>
    <property type="molecule type" value="Genomic_DNA"/>
</dbReference>
<sequence>MKITSVLSVLCAFLVEEAYPEETERLLPSGISSLEYQSDYGSVVVRAGTLPEAAMWKEGAALPLSVTKALSLARSKLPKLEGNDGEKWSLSRICLTNFGEDSGYDEWFYLVSFYYTTISTKSELLYTTKRRYQLVVHLDGSTQLPTIERDSE</sequence>
<comment type="caution">
    <text evidence="1">The sequence shown here is derived from an EMBL/GenBank/DDBJ whole genome shotgun (WGS) entry which is preliminary data.</text>
</comment>
<gene>
    <name evidence="1" type="ORF">JIN78_16665</name>
</gene>
<evidence type="ECO:0000313" key="1">
    <source>
        <dbReference type="EMBL" id="MBK1835698.1"/>
    </source>
</evidence>
<name>A0A934VJ21_9BACT</name>
<accession>A0A934VJ21</accession>
<keyword evidence="2" id="KW-1185">Reference proteome</keyword>
<dbReference type="AlphaFoldDB" id="A0A934VJ21"/>